<dbReference type="RefSeq" id="WP_377181370.1">
    <property type="nucleotide sequence ID" value="NZ_JBHUOG010000001.1"/>
</dbReference>
<feature type="region of interest" description="Disordered" evidence="1">
    <location>
        <begin position="1"/>
        <end position="20"/>
    </location>
</feature>
<dbReference type="Proteomes" id="UP001597479">
    <property type="component" value="Unassembled WGS sequence"/>
</dbReference>
<feature type="region of interest" description="Disordered" evidence="1">
    <location>
        <begin position="48"/>
        <end position="95"/>
    </location>
</feature>
<name>A0ABW5VQG8_9MICO</name>
<organism evidence="2 3">
    <name type="scientific">Promicromonospora vindobonensis</name>
    <dbReference type="NCBI Taxonomy" id="195748"/>
    <lineage>
        <taxon>Bacteria</taxon>
        <taxon>Bacillati</taxon>
        <taxon>Actinomycetota</taxon>
        <taxon>Actinomycetes</taxon>
        <taxon>Micrococcales</taxon>
        <taxon>Promicromonosporaceae</taxon>
        <taxon>Promicromonospora</taxon>
    </lineage>
</organism>
<accession>A0ABW5VQG8</accession>
<evidence type="ECO:0000313" key="2">
    <source>
        <dbReference type="EMBL" id="MFD2793311.1"/>
    </source>
</evidence>
<evidence type="ECO:0000256" key="1">
    <source>
        <dbReference type="SAM" id="MobiDB-lite"/>
    </source>
</evidence>
<evidence type="ECO:0000313" key="3">
    <source>
        <dbReference type="Proteomes" id="UP001597479"/>
    </source>
</evidence>
<protein>
    <submittedName>
        <fullName evidence="2">Uncharacterized protein</fullName>
    </submittedName>
</protein>
<reference evidence="3" key="1">
    <citation type="journal article" date="2019" name="Int. J. Syst. Evol. Microbiol.">
        <title>The Global Catalogue of Microorganisms (GCM) 10K type strain sequencing project: providing services to taxonomists for standard genome sequencing and annotation.</title>
        <authorList>
            <consortium name="The Broad Institute Genomics Platform"/>
            <consortium name="The Broad Institute Genome Sequencing Center for Infectious Disease"/>
            <person name="Wu L."/>
            <person name="Ma J."/>
        </authorList>
    </citation>
    <scope>NUCLEOTIDE SEQUENCE [LARGE SCALE GENOMIC DNA]</scope>
    <source>
        <strain evidence="3">CCM 7044</strain>
    </source>
</reference>
<keyword evidence="3" id="KW-1185">Reference proteome</keyword>
<gene>
    <name evidence="2" type="ORF">ACFS27_07090</name>
</gene>
<proteinExistence type="predicted"/>
<feature type="compositionally biased region" description="Low complexity" evidence="1">
    <location>
        <begin position="48"/>
        <end position="58"/>
    </location>
</feature>
<comment type="caution">
    <text evidence="2">The sequence shown here is derived from an EMBL/GenBank/DDBJ whole genome shotgun (WGS) entry which is preliminary data.</text>
</comment>
<sequence length="139" mass="14588">MRLRSGTRPTRPTPGPVTGRAARRAAAVAAAAALAVPLTLPLVGTTSTAEVTASASGSPIAAPDPQDWTDQAEMTWDDYSPVRPAEWDTADTSEGSDVQYRTAVILLEFSDQPFLITQDPLTHPFGNPASGFQPVAPTT</sequence>
<dbReference type="EMBL" id="JBHUOG010000001">
    <property type="protein sequence ID" value="MFD2793311.1"/>
    <property type="molecule type" value="Genomic_DNA"/>
</dbReference>